<proteinExistence type="inferred from homology"/>
<comment type="similarity">
    <text evidence="1">Belongs to the actin family.</text>
</comment>
<dbReference type="Pfam" id="PF00022">
    <property type="entry name" value="Actin"/>
    <property type="match status" value="1"/>
</dbReference>
<reference evidence="3" key="1">
    <citation type="journal article" date="2020" name="Stud. Mycol.">
        <title>101 Dothideomycetes genomes: a test case for predicting lifestyles and emergence of pathogens.</title>
        <authorList>
            <person name="Haridas S."/>
            <person name="Albert R."/>
            <person name="Binder M."/>
            <person name="Bloem J."/>
            <person name="Labutti K."/>
            <person name="Salamov A."/>
            <person name="Andreopoulos B."/>
            <person name="Baker S."/>
            <person name="Barry K."/>
            <person name="Bills G."/>
            <person name="Bluhm B."/>
            <person name="Cannon C."/>
            <person name="Castanera R."/>
            <person name="Culley D."/>
            <person name="Daum C."/>
            <person name="Ezra D."/>
            <person name="Gonzalez J."/>
            <person name="Henrissat B."/>
            <person name="Kuo A."/>
            <person name="Liang C."/>
            <person name="Lipzen A."/>
            <person name="Lutzoni F."/>
            <person name="Magnuson J."/>
            <person name="Mondo S."/>
            <person name="Nolan M."/>
            <person name="Ohm R."/>
            <person name="Pangilinan J."/>
            <person name="Park H.-J."/>
            <person name="Ramirez L."/>
            <person name="Alfaro M."/>
            <person name="Sun H."/>
            <person name="Tritt A."/>
            <person name="Yoshinaga Y."/>
            <person name="Zwiers L.-H."/>
            <person name="Turgeon B."/>
            <person name="Goodwin S."/>
            <person name="Spatafora J."/>
            <person name="Crous P."/>
            <person name="Grigoriev I."/>
        </authorList>
    </citation>
    <scope>NUCLEOTIDE SEQUENCE</scope>
    <source>
        <strain evidence="3">CBS 260.36</strain>
    </source>
</reference>
<dbReference type="Gene3D" id="3.90.640.10">
    <property type="entry name" value="Actin, Chain A, domain 4"/>
    <property type="match status" value="1"/>
</dbReference>
<dbReference type="InterPro" id="IPR004000">
    <property type="entry name" value="Actin"/>
</dbReference>
<dbReference type="PANTHER" id="PTHR11937">
    <property type="entry name" value="ACTIN"/>
    <property type="match status" value="1"/>
</dbReference>
<evidence type="ECO:0000256" key="2">
    <source>
        <dbReference type="SAM" id="MobiDB-lite"/>
    </source>
</evidence>
<name>A0A9P4IZ58_9PEZI</name>
<evidence type="ECO:0000313" key="3">
    <source>
        <dbReference type="EMBL" id="KAF2149448.1"/>
    </source>
</evidence>
<feature type="compositionally biased region" description="Polar residues" evidence="2">
    <location>
        <begin position="38"/>
        <end position="47"/>
    </location>
</feature>
<dbReference type="SUPFAM" id="SSF53067">
    <property type="entry name" value="Actin-like ATPase domain"/>
    <property type="match status" value="2"/>
</dbReference>
<evidence type="ECO:0000256" key="1">
    <source>
        <dbReference type="RuleBase" id="RU000487"/>
    </source>
</evidence>
<gene>
    <name evidence="3" type="ORF">K461DRAFT_281831</name>
</gene>
<sequence length="504" mass="56122">MASADLLTQRSATARPRPAYAGLTQAPATPGSPHTPLLSRSFSSQFGSPGAHRIEDEHVIFEIGSRFFRAGFAGEPSPKFIWQFGPDSNKRAGDYNKWTPRSLNDNDHASIETIAECELWDYDVSNLDLGLVEDRLERALRTAHEKYMLLDVRTRSATVVLPPALPNPLVELVLKTIFTGNNHPKSVYLASNPVLCTISAGLRSALIVDIGWHETTVTAVYEYREIVQKRSIRAGKRLTFEIWGLLSKLSRDQELATDTDTREPVLSFSSVERLITGLLWCRNENEHDSQERTDKAQVGVPFGLDQSISIPFSDLAKPAECLLLSNIDARTGHDYHDLPLHIMMWKLLLTQPKDVRGTCMSRIVFTGGCSSIPGLKGRIIDELQKLIRTRGWDPVYFKSTDTAENEDVSKESLLNQNTQHAPSAMVAQDRDHDPSELDEISRKLEHASLRTQVPARTGKVGAVNSLGAWAGASLMGHLRVDSSVEIKREDFLKHGMNILGYPIH</sequence>
<comment type="caution">
    <text evidence="3">The sequence shown here is derived from an EMBL/GenBank/DDBJ whole genome shotgun (WGS) entry which is preliminary data.</text>
</comment>
<dbReference type="SMART" id="SM00268">
    <property type="entry name" value="ACTIN"/>
    <property type="match status" value="1"/>
</dbReference>
<dbReference type="EMBL" id="ML996091">
    <property type="protein sequence ID" value="KAF2149448.1"/>
    <property type="molecule type" value="Genomic_DNA"/>
</dbReference>
<feature type="compositionally biased region" description="Polar residues" evidence="2">
    <location>
        <begin position="1"/>
        <end position="12"/>
    </location>
</feature>
<accession>A0A9P4IZ58</accession>
<dbReference type="Proteomes" id="UP000799439">
    <property type="component" value="Unassembled WGS sequence"/>
</dbReference>
<feature type="region of interest" description="Disordered" evidence="2">
    <location>
        <begin position="1"/>
        <end position="50"/>
    </location>
</feature>
<dbReference type="Gene3D" id="3.30.420.40">
    <property type="match status" value="2"/>
</dbReference>
<dbReference type="InterPro" id="IPR043129">
    <property type="entry name" value="ATPase_NBD"/>
</dbReference>
<keyword evidence="4" id="KW-1185">Reference proteome</keyword>
<evidence type="ECO:0000313" key="4">
    <source>
        <dbReference type="Proteomes" id="UP000799439"/>
    </source>
</evidence>
<dbReference type="OrthoDB" id="337660at2759"/>
<organism evidence="3 4">
    <name type="scientific">Myriangium duriaei CBS 260.36</name>
    <dbReference type="NCBI Taxonomy" id="1168546"/>
    <lineage>
        <taxon>Eukaryota</taxon>
        <taxon>Fungi</taxon>
        <taxon>Dikarya</taxon>
        <taxon>Ascomycota</taxon>
        <taxon>Pezizomycotina</taxon>
        <taxon>Dothideomycetes</taxon>
        <taxon>Dothideomycetidae</taxon>
        <taxon>Myriangiales</taxon>
        <taxon>Myriangiaceae</taxon>
        <taxon>Myriangium</taxon>
    </lineage>
</organism>
<protein>
    <submittedName>
        <fullName evidence="3">Actin-like ATPase domain-containing protein</fullName>
    </submittedName>
</protein>
<dbReference type="AlphaFoldDB" id="A0A9P4IZ58"/>